<reference evidence="1" key="1">
    <citation type="submission" date="2020-01" db="EMBL/GenBank/DDBJ databases">
        <authorList>
            <person name="Meier V. D."/>
            <person name="Meier V D."/>
        </authorList>
    </citation>
    <scope>NUCLEOTIDE SEQUENCE</scope>
    <source>
        <strain evidence="1">HLG_WM_MAG_05</strain>
    </source>
</reference>
<protein>
    <submittedName>
        <fullName evidence="1">Uncharacterized protein</fullName>
    </submittedName>
</protein>
<dbReference type="PANTHER" id="PTHR30087">
    <property type="entry name" value="INNER MEMBRANE PROTEIN"/>
    <property type="match status" value="1"/>
</dbReference>
<sequence length="149" mass="16545">MKKVAISACLLGCSCRYDAEDNLNDNLLKLLSTCEVIPFCPEDHCFGTPRPTMDLVNRNNTLSAISNASQKNLSEPIETYAKNFFINNPDIKLFIGKDRSPSCAIQSAKVYDGKKRLLHKKGTGLMAKVALDLGIESWDAEVYEANHTF</sequence>
<dbReference type="InterPro" id="IPR007553">
    <property type="entry name" value="2-thiour_desulf"/>
</dbReference>
<accession>A0A6S6TMC4</accession>
<name>A0A6S6TMC4_9BACT</name>
<proteinExistence type="predicted"/>
<gene>
    <name evidence="1" type="ORF">HELGO_WM16794</name>
</gene>
<dbReference type="Pfam" id="PF04463">
    <property type="entry name" value="2-thiour_desulf"/>
    <property type="match status" value="1"/>
</dbReference>
<dbReference type="PANTHER" id="PTHR30087:SF1">
    <property type="entry name" value="HYPOTHETICAL CYTOSOLIC PROTEIN"/>
    <property type="match status" value="1"/>
</dbReference>
<organism evidence="1">
    <name type="scientific">uncultured Sulfurovum sp</name>
    <dbReference type="NCBI Taxonomy" id="269237"/>
    <lineage>
        <taxon>Bacteria</taxon>
        <taxon>Pseudomonadati</taxon>
        <taxon>Campylobacterota</taxon>
        <taxon>Epsilonproteobacteria</taxon>
        <taxon>Campylobacterales</taxon>
        <taxon>Sulfurovaceae</taxon>
        <taxon>Sulfurovum</taxon>
        <taxon>environmental samples</taxon>
    </lineage>
</organism>
<dbReference type="AlphaFoldDB" id="A0A6S6TMC4"/>
<evidence type="ECO:0000313" key="1">
    <source>
        <dbReference type="EMBL" id="CAA6816126.1"/>
    </source>
</evidence>
<dbReference type="PROSITE" id="PS51257">
    <property type="entry name" value="PROKAR_LIPOPROTEIN"/>
    <property type="match status" value="1"/>
</dbReference>
<dbReference type="EMBL" id="CACVAU010000049">
    <property type="protein sequence ID" value="CAA6816126.1"/>
    <property type="molecule type" value="Genomic_DNA"/>
</dbReference>